<dbReference type="InterPro" id="IPR007110">
    <property type="entry name" value="Ig-like_dom"/>
</dbReference>
<evidence type="ECO:0000256" key="11">
    <source>
        <dbReference type="SAM" id="MobiDB-lite"/>
    </source>
</evidence>
<keyword evidence="10" id="KW-0807">Transducer</keyword>
<dbReference type="InterPro" id="IPR000082">
    <property type="entry name" value="SEA_dom"/>
</dbReference>
<protein>
    <submittedName>
        <fullName evidence="18">Adhesion G-protein coupled receptor F3</fullName>
    </submittedName>
</protein>
<dbReference type="PROSITE" id="PS50221">
    <property type="entry name" value="GAIN_B"/>
    <property type="match status" value="1"/>
</dbReference>
<gene>
    <name evidence="18" type="primary">ADGRF3</name>
</gene>
<feature type="transmembrane region" description="Helical" evidence="12">
    <location>
        <begin position="1057"/>
        <end position="1081"/>
    </location>
</feature>
<evidence type="ECO:0000259" key="15">
    <source>
        <dbReference type="PROSITE" id="PS50261"/>
    </source>
</evidence>
<dbReference type="PRINTS" id="PR00249">
    <property type="entry name" value="GPCRSECRETIN"/>
</dbReference>
<dbReference type="InterPro" id="IPR000203">
    <property type="entry name" value="GPS"/>
</dbReference>
<dbReference type="AlphaFoldDB" id="A0A6P7XK42"/>
<evidence type="ECO:0000256" key="1">
    <source>
        <dbReference type="ARBA" id="ARBA00004141"/>
    </source>
</evidence>
<dbReference type="Pfam" id="PF25387">
    <property type="entry name" value="ADGRF3_N"/>
    <property type="match status" value="1"/>
</dbReference>
<feature type="transmembrane region" description="Helical" evidence="12">
    <location>
        <begin position="1013"/>
        <end position="1037"/>
    </location>
</feature>
<dbReference type="InterPro" id="IPR000276">
    <property type="entry name" value="GPCR_Rhodpsn"/>
</dbReference>
<dbReference type="FunFam" id="1.20.1070.10:FF:000058">
    <property type="entry name" value="Adhesion G protein-coupled receptor F5"/>
    <property type="match status" value="1"/>
</dbReference>
<dbReference type="Gene3D" id="1.20.1070.10">
    <property type="entry name" value="Rhodopsin 7-helix transmembrane proteins"/>
    <property type="match status" value="1"/>
</dbReference>
<dbReference type="GeneID" id="115464780"/>
<feature type="transmembrane region" description="Helical" evidence="12">
    <location>
        <begin position="983"/>
        <end position="1006"/>
    </location>
</feature>
<dbReference type="InterPro" id="IPR017981">
    <property type="entry name" value="GPCR_2-like_7TM"/>
</dbReference>
<dbReference type="InterPro" id="IPR056274">
    <property type="entry name" value="Ig_ADGRF3"/>
</dbReference>
<feature type="domain" description="G-protein coupled receptors family 2 profile 2" evidence="15">
    <location>
        <begin position="902"/>
        <end position="1159"/>
    </location>
</feature>
<dbReference type="InterPro" id="IPR046338">
    <property type="entry name" value="GAIN_dom_sf"/>
</dbReference>
<feature type="domain" description="Ig-like" evidence="16">
    <location>
        <begin position="340"/>
        <end position="464"/>
    </location>
</feature>
<keyword evidence="9" id="KW-0325">Glycoprotein</keyword>
<dbReference type="InParanoid" id="A0A6P7XK42"/>
<evidence type="ECO:0000256" key="10">
    <source>
        <dbReference type="ARBA" id="ARBA00023224"/>
    </source>
</evidence>
<dbReference type="GO" id="GO:0007189">
    <property type="term" value="P:adenylate cyclase-activating G protein-coupled receptor signaling pathway"/>
    <property type="evidence" value="ECO:0007669"/>
    <property type="project" value="TreeGrafter"/>
</dbReference>
<dbReference type="SMART" id="SM00008">
    <property type="entry name" value="HormR"/>
    <property type="match status" value="1"/>
</dbReference>
<name>A0A6P7XK42_9AMPH</name>
<dbReference type="SUPFAM" id="SSF111418">
    <property type="entry name" value="Hormone receptor domain"/>
    <property type="match status" value="1"/>
</dbReference>
<evidence type="ECO:0000256" key="7">
    <source>
        <dbReference type="ARBA" id="ARBA00023157"/>
    </source>
</evidence>
<feature type="compositionally biased region" description="Low complexity" evidence="11">
    <location>
        <begin position="1174"/>
        <end position="1193"/>
    </location>
</feature>
<dbReference type="PANTHER" id="PTHR45813:SF10">
    <property type="entry name" value="ADHESION G-PROTEIN COUPLED RECEPTOR F3"/>
    <property type="match status" value="1"/>
</dbReference>
<evidence type="ECO:0000256" key="8">
    <source>
        <dbReference type="ARBA" id="ARBA00023170"/>
    </source>
</evidence>
<evidence type="ECO:0000313" key="17">
    <source>
        <dbReference type="Proteomes" id="UP000515156"/>
    </source>
</evidence>
<dbReference type="GO" id="GO:0005886">
    <property type="term" value="C:plasma membrane"/>
    <property type="evidence" value="ECO:0007669"/>
    <property type="project" value="UniProtKB-SubCell"/>
</dbReference>
<feature type="domain" description="G-protein coupled receptors family 2 profile 1" evidence="14">
    <location>
        <begin position="546"/>
        <end position="606"/>
    </location>
</feature>
<feature type="transmembrane region" description="Helical" evidence="12">
    <location>
        <begin position="1102"/>
        <end position="1123"/>
    </location>
</feature>
<evidence type="ECO:0000259" key="13">
    <source>
        <dbReference type="PROSITE" id="PS50221"/>
    </source>
</evidence>
<dbReference type="InterPro" id="IPR001879">
    <property type="entry name" value="GPCR_2_extracellular_dom"/>
</dbReference>
<evidence type="ECO:0000256" key="12">
    <source>
        <dbReference type="SAM" id="Phobius"/>
    </source>
</evidence>
<comment type="similarity">
    <text evidence="2">Belongs to the G-protein coupled receptor 2 family. Adhesion G-protein coupled receptor (ADGR) subfamily.</text>
</comment>
<evidence type="ECO:0000259" key="16">
    <source>
        <dbReference type="PROSITE" id="PS50835"/>
    </source>
</evidence>
<dbReference type="SMART" id="SM01381">
    <property type="entry name" value="7TM_GPCR_Srsx"/>
    <property type="match status" value="1"/>
</dbReference>
<evidence type="ECO:0000313" key="18">
    <source>
        <dbReference type="RefSeq" id="XP_030050995.1"/>
    </source>
</evidence>
<keyword evidence="8 18" id="KW-0675">Receptor</keyword>
<dbReference type="InterPro" id="IPR036445">
    <property type="entry name" value="GPCR_2_extracell_dom_sf"/>
</dbReference>
<keyword evidence="6 12" id="KW-0472">Membrane</keyword>
<dbReference type="CTD" id="165082"/>
<dbReference type="PROSITE" id="PS50835">
    <property type="entry name" value="IG_LIKE"/>
    <property type="match status" value="2"/>
</dbReference>
<evidence type="ECO:0000259" key="14">
    <source>
        <dbReference type="PROSITE" id="PS50227"/>
    </source>
</evidence>
<dbReference type="SUPFAM" id="SSF81321">
    <property type="entry name" value="Family A G protein-coupled receptor-like"/>
    <property type="match status" value="1"/>
</dbReference>
<dbReference type="InterPro" id="IPR057400">
    <property type="entry name" value="ADGRF3/5_N"/>
</dbReference>
<organism evidence="17 18">
    <name type="scientific">Microcaecilia unicolor</name>
    <dbReference type="NCBI Taxonomy" id="1415580"/>
    <lineage>
        <taxon>Eukaryota</taxon>
        <taxon>Metazoa</taxon>
        <taxon>Chordata</taxon>
        <taxon>Craniata</taxon>
        <taxon>Vertebrata</taxon>
        <taxon>Euteleostomi</taxon>
        <taxon>Amphibia</taxon>
        <taxon>Gymnophiona</taxon>
        <taxon>Siphonopidae</taxon>
        <taxon>Microcaecilia</taxon>
    </lineage>
</organism>
<feature type="transmembrane region" description="Helical" evidence="12">
    <location>
        <begin position="944"/>
        <end position="963"/>
    </location>
</feature>
<dbReference type="PROSITE" id="PS50261">
    <property type="entry name" value="G_PROTEIN_RECEP_F2_4"/>
    <property type="match status" value="1"/>
</dbReference>
<feature type="region of interest" description="Disordered" evidence="11">
    <location>
        <begin position="1174"/>
        <end position="1200"/>
    </location>
</feature>
<accession>A0A6P7XK42</accession>
<evidence type="ECO:0000256" key="9">
    <source>
        <dbReference type="ARBA" id="ARBA00023180"/>
    </source>
</evidence>
<dbReference type="RefSeq" id="XP_030050995.1">
    <property type="nucleotide sequence ID" value="XM_030195135.1"/>
</dbReference>
<dbReference type="Pfam" id="PF02793">
    <property type="entry name" value="HRM"/>
    <property type="match status" value="1"/>
</dbReference>
<keyword evidence="5" id="KW-0297">G-protein coupled receptor</keyword>
<feature type="transmembrane region" description="Helical" evidence="12">
    <location>
        <begin position="908"/>
        <end position="932"/>
    </location>
</feature>
<dbReference type="InterPro" id="IPR000832">
    <property type="entry name" value="GPCR_2_secretin-like"/>
</dbReference>
<comment type="subcellular location">
    <subcellularLocation>
        <location evidence="1">Membrane</location>
        <topology evidence="1">Multi-pass membrane protein</topology>
    </subcellularLocation>
</comment>
<evidence type="ECO:0000256" key="3">
    <source>
        <dbReference type="ARBA" id="ARBA00022692"/>
    </source>
</evidence>
<reference evidence="18" key="1">
    <citation type="submission" date="2025-08" db="UniProtKB">
        <authorList>
            <consortium name="RefSeq"/>
        </authorList>
    </citation>
    <scope>IDENTIFICATION</scope>
</reference>
<dbReference type="Gene3D" id="2.60.220.50">
    <property type="match status" value="1"/>
</dbReference>
<dbReference type="GO" id="GO:0007166">
    <property type="term" value="P:cell surface receptor signaling pathway"/>
    <property type="evidence" value="ECO:0007669"/>
    <property type="project" value="InterPro"/>
</dbReference>
<dbReference type="OrthoDB" id="10040049at2759"/>
<keyword evidence="17" id="KW-1185">Reference proteome</keyword>
<feature type="domain" description="GAIN-B" evidence="13">
    <location>
        <begin position="732"/>
        <end position="898"/>
    </location>
</feature>
<dbReference type="Pfam" id="PF00002">
    <property type="entry name" value="7tm_2"/>
    <property type="match status" value="1"/>
</dbReference>
<dbReference type="FunCoup" id="A0A6P7XK42">
    <property type="interactions" value="21"/>
</dbReference>
<proteinExistence type="inferred from homology"/>
<dbReference type="SMART" id="SM00303">
    <property type="entry name" value="GPS"/>
    <property type="match status" value="1"/>
</dbReference>
<dbReference type="InterPro" id="IPR057244">
    <property type="entry name" value="GAIN_B"/>
</dbReference>
<dbReference type="KEGG" id="muo:115464780"/>
<feature type="domain" description="Ig-like" evidence="16">
    <location>
        <begin position="469"/>
        <end position="556"/>
    </location>
</feature>
<dbReference type="PROSITE" id="PS50227">
    <property type="entry name" value="G_PROTEIN_RECEP_F2_3"/>
    <property type="match status" value="1"/>
</dbReference>
<evidence type="ECO:0000256" key="2">
    <source>
        <dbReference type="ARBA" id="ARBA00007343"/>
    </source>
</evidence>
<keyword evidence="7" id="KW-1015">Disulfide bond</keyword>
<dbReference type="GO" id="GO:0004930">
    <property type="term" value="F:G protein-coupled receptor activity"/>
    <property type="evidence" value="ECO:0007669"/>
    <property type="project" value="UniProtKB-KW"/>
</dbReference>
<dbReference type="PANTHER" id="PTHR45813">
    <property type="entry name" value="IG-LIKE DOMAIN-CONTAINING PROTEIN"/>
    <property type="match status" value="1"/>
</dbReference>
<dbReference type="InterPro" id="IPR051587">
    <property type="entry name" value="Adhesion_GPCR"/>
</dbReference>
<sequence length="1200" mass="134257">MAQSVRTEENTATVEENVMRNFSWLSHLSTPKMTNFTHRLQEKCVILLLIIFCKPVMVSTGAPKMGCIELFFINPDAKINDEYYGKFYYHSNYYQPFVQDKMLVLLVTVFYHLTLLYPSCCYWNRGHYSNQLSSHHHDALISIYQRSKRDLSLNQNMNQYVYYIDVVLEGPNIAAVSKYLSTTQLPPANITIDGTLAILTFTHIQATTECNIINGDKTCKCVEGFVWNLSTCFYYPSCSKASDCSCVIVKDDNIPSCQNSFSSSAKPVVIQGSFTLNLSFTKDLTYKTSALYMQMTSSITKSLVAAYIGNTQLQNVSVLHFRSTGYESVTADYMIILDEPTSVDTFLNNNNAAYEMIQGVTSSQLSIEGIASIQPLYITVKYLFKIELMCRVNESMTTVDWHLEANNITNALANGGNVRITSQFSADSTVSTLIIDKASERWKGIYNCHLSRGPLVLKAKAMVDIVLLPVKITKIPMQQSLTSKDSLPISLQCCIQNDGEAYVVSWRYNNEIKPAVLVPRSDLKCYQLVVPYPERDSIYTCMFTNSCGQTKTESISVTVIEDKFCNSEINNGIGWNITKAGISAIMPCPPGKSGHMTRNCSLSGVWLNVQDNCVSQVLLSALDSVKDLEQGLGNLQEKVPQIMEQLVSNEGTTITNGAEMQAMVNILGAISKASVNSNNTFDTGVVTNFLRIVSNITDSSLSEFWQGDQSRKASQVLQSTERFSQLLQPANETFKIVLPNIQLKGSIYDKNNVEDYKKAFDESLGVSMFINHKTISSLANKTNVTIISMTYATLGSILSANSEKFKASELISIIQSTSIRLDGFEENTDDFKILMTFGMNNSNKLYIQRCVFWDYKQPGYGGGWSDVGCQTIVYQNFTNCTCKHLTSFAVLMSISMPSILFIDEITCVGIGASIVSLLICVTIEWIVWKHVVRTNVSYFRHTSLVNIAFSLLFADICFLASVFPSIQNQNYACLGITFLNHFFYLSLFFWTFCQSMMLLHQLVFLFHYLRKRVYIALSFLIGYMLPATISMITFLYFHPRGQYIHQAACWLNPESGAIFTFIIPAGSIICINFLTLLVVISKLLRPSVSDASPADDRETARSIMKAILVLTPVFGLTWAFGFALLKDLGDLGKKIFTYGFAGMNAFQGFFILLTTCFMEKKVRDAFLNQLWSTPSSASSATTTSTADSQSKTSYNQSLKK</sequence>
<dbReference type="Pfam" id="PF01825">
    <property type="entry name" value="GPS"/>
    <property type="match status" value="1"/>
</dbReference>
<feature type="transmembrane region" description="Helical" evidence="12">
    <location>
        <begin position="1135"/>
        <end position="1158"/>
    </location>
</feature>
<keyword evidence="3 12" id="KW-0812">Transmembrane</keyword>
<dbReference type="Gene3D" id="4.10.1240.10">
    <property type="entry name" value="GPCR, family 2, extracellular hormone receptor domain"/>
    <property type="match status" value="1"/>
</dbReference>
<dbReference type="Proteomes" id="UP000515156">
    <property type="component" value="Chromosome 3"/>
</dbReference>
<keyword evidence="4 12" id="KW-1133">Transmembrane helix</keyword>
<evidence type="ECO:0000256" key="6">
    <source>
        <dbReference type="ARBA" id="ARBA00023136"/>
    </source>
</evidence>
<dbReference type="Pfam" id="PF24528">
    <property type="entry name" value="Ig_ADGRF3"/>
    <property type="match status" value="1"/>
</dbReference>
<evidence type="ECO:0000256" key="4">
    <source>
        <dbReference type="ARBA" id="ARBA00022989"/>
    </source>
</evidence>
<evidence type="ECO:0000256" key="5">
    <source>
        <dbReference type="ARBA" id="ARBA00023040"/>
    </source>
</evidence>
<dbReference type="Pfam" id="PF01390">
    <property type="entry name" value="SEA"/>
    <property type="match status" value="1"/>
</dbReference>